<organism evidence="9 10">
    <name type="scientific">Natranaerobius trueperi</name>
    <dbReference type="NCBI Taxonomy" id="759412"/>
    <lineage>
        <taxon>Bacteria</taxon>
        <taxon>Bacillati</taxon>
        <taxon>Bacillota</taxon>
        <taxon>Clostridia</taxon>
        <taxon>Natranaerobiales</taxon>
        <taxon>Natranaerobiaceae</taxon>
        <taxon>Natranaerobius</taxon>
    </lineage>
</organism>
<evidence type="ECO:0000256" key="5">
    <source>
        <dbReference type="ARBA" id="ARBA00022833"/>
    </source>
</evidence>
<dbReference type="InterPro" id="IPR036237">
    <property type="entry name" value="Xyl_isomerase-like_sf"/>
</dbReference>
<dbReference type="GO" id="GO:0003677">
    <property type="term" value="F:DNA binding"/>
    <property type="evidence" value="ECO:0007669"/>
    <property type="project" value="InterPro"/>
</dbReference>
<name>A0A226C019_9FIRM</name>
<dbReference type="EC" id="3.1.21.2" evidence="7"/>
<dbReference type="SMART" id="SM00518">
    <property type="entry name" value="AP2Ec"/>
    <property type="match status" value="1"/>
</dbReference>
<dbReference type="AlphaFoldDB" id="A0A226C019"/>
<dbReference type="InterPro" id="IPR001719">
    <property type="entry name" value="AP_endonuc_2"/>
</dbReference>
<dbReference type="NCBIfam" id="TIGR00587">
    <property type="entry name" value="nfo"/>
    <property type="match status" value="1"/>
</dbReference>
<dbReference type="OrthoDB" id="9805666at2"/>
<feature type="binding site" evidence="7">
    <location>
        <position position="106"/>
    </location>
    <ligand>
        <name>Zn(2+)</name>
        <dbReference type="ChEBI" id="CHEBI:29105"/>
        <label>1</label>
    </ligand>
</feature>
<comment type="cofactor">
    <cofactor evidence="7">
        <name>Zn(2+)</name>
        <dbReference type="ChEBI" id="CHEBI:29105"/>
    </cofactor>
    <text evidence="7">Binds 3 Zn(2+) ions.</text>
</comment>
<keyword evidence="3 7" id="KW-0227">DNA damage</keyword>
<dbReference type="Proteomes" id="UP000214588">
    <property type="component" value="Unassembled WGS sequence"/>
</dbReference>
<dbReference type="CDD" id="cd00019">
    <property type="entry name" value="AP2Ec"/>
    <property type="match status" value="1"/>
</dbReference>
<dbReference type="InterPro" id="IPR013022">
    <property type="entry name" value="Xyl_isomerase-like_TIM-brl"/>
</dbReference>
<gene>
    <name evidence="7" type="primary">nfo</name>
    <name evidence="9" type="ORF">CDO51_03205</name>
</gene>
<keyword evidence="4 7" id="KW-0378">Hydrolase</keyword>
<dbReference type="GO" id="GO:0003906">
    <property type="term" value="F:DNA-(apurinic or apyrimidinic site) endonuclease activity"/>
    <property type="evidence" value="ECO:0007669"/>
    <property type="project" value="TreeGrafter"/>
</dbReference>
<keyword evidence="5 7" id="KW-0862">Zinc</keyword>
<evidence type="ECO:0000256" key="7">
    <source>
        <dbReference type="HAMAP-Rule" id="MF_00152"/>
    </source>
</evidence>
<dbReference type="PANTHER" id="PTHR21445:SF0">
    <property type="entry name" value="APURINIC-APYRIMIDINIC ENDONUCLEASE"/>
    <property type="match status" value="1"/>
</dbReference>
<dbReference type="Pfam" id="PF01261">
    <property type="entry name" value="AP_endonuc_2"/>
    <property type="match status" value="1"/>
</dbReference>
<proteinExistence type="inferred from homology"/>
<dbReference type="GO" id="GO:0006284">
    <property type="term" value="P:base-excision repair"/>
    <property type="evidence" value="ECO:0007669"/>
    <property type="project" value="TreeGrafter"/>
</dbReference>
<reference evidence="9 10" key="1">
    <citation type="submission" date="2017-06" db="EMBL/GenBank/DDBJ databases">
        <title>Draft Genome Sequence of Natranaerobius trueperi halophilic, alkalithermophilic bacteria from soda lakes.</title>
        <authorList>
            <person name="Zhao B."/>
        </authorList>
    </citation>
    <scope>NUCLEOTIDE SEQUENCE [LARGE SCALE GENOMIC DNA]</scope>
    <source>
        <strain evidence="9 10">DSM 18760</strain>
    </source>
</reference>
<dbReference type="GO" id="GO:0008270">
    <property type="term" value="F:zinc ion binding"/>
    <property type="evidence" value="ECO:0007669"/>
    <property type="project" value="UniProtKB-UniRule"/>
</dbReference>
<protein>
    <recommendedName>
        <fullName evidence="7">Probable endonuclease 4</fullName>
        <ecNumber evidence="7">3.1.21.2</ecNumber>
    </recommendedName>
    <alternativeName>
        <fullName evidence="7">Endodeoxyribonuclease IV</fullName>
    </alternativeName>
    <alternativeName>
        <fullName evidence="7">Endonuclease IV</fullName>
    </alternativeName>
</protein>
<dbReference type="Gene3D" id="3.20.20.150">
    <property type="entry name" value="Divalent-metal-dependent TIM barrel enzymes"/>
    <property type="match status" value="1"/>
</dbReference>
<feature type="domain" description="Xylose isomerase-like TIM barrel" evidence="8">
    <location>
        <begin position="17"/>
        <end position="269"/>
    </location>
</feature>
<comment type="similarity">
    <text evidence="1 7">Belongs to the AP endonuclease 2 family.</text>
</comment>
<dbReference type="PANTHER" id="PTHR21445">
    <property type="entry name" value="ENDONUCLEASE IV ENDODEOXYRIBONUCLEASE IV"/>
    <property type="match status" value="1"/>
</dbReference>
<evidence type="ECO:0000313" key="9">
    <source>
        <dbReference type="EMBL" id="OWZ84521.1"/>
    </source>
</evidence>
<comment type="function">
    <text evidence="7">Endonuclease IV plays a role in DNA repair. It cleaves phosphodiester bonds at apurinic or apyrimidinic (AP) sites, generating a 3'-hydroxyl group and a 5'-terminal sugar phosphate.</text>
</comment>
<feature type="binding site" evidence="7">
    <location>
        <position position="228"/>
    </location>
    <ligand>
        <name>Zn(2+)</name>
        <dbReference type="ChEBI" id="CHEBI:29105"/>
        <label>3</label>
    </ligand>
</feature>
<evidence type="ECO:0000313" key="10">
    <source>
        <dbReference type="Proteomes" id="UP000214588"/>
    </source>
</evidence>
<evidence type="ECO:0000256" key="4">
    <source>
        <dbReference type="ARBA" id="ARBA00022801"/>
    </source>
</evidence>
<accession>A0A226C019</accession>
<feature type="binding site" evidence="7">
    <location>
        <position position="226"/>
    </location>
    <ligand>
        <name>Zn(2+)</name>
        <dbReference type="ChEBI" id="CHEBI:29105"/>
        <label>3</label>
    </ligand>
</feature>
<feature type="binding site" evidence="7">
    <location>
        <position position="179"/>
    </location>
    <ligand>
        <name>Zn(2+)</name>
        <dbReference type="ChEBI" id="CHEBI:29105"/>
        <label>3</label>
    </ligand>
</feature>
<evidence type="ECO:0000259" key="8">
    <source>
        <dbReference type="Pfam" id="PF01261"/>
    </source>
</evidence>
<feature type="binding site" evidence="7">
    <location>
        <position position="258"/>
    </location>
    <ligand>
        <name>Zn(2+)</name>
        <dbReference type="ChEBI" id="CHEBI:29105"/>
        <label>2</label>
    </ligand>
</feature>
<evidence type="ECO:0000256" key="2">
    <source>
        <dbReference type="ARBA" id="ARBA00022723"/>
    </source>
</evidence>
<keyword evidence="7 9" id="KW-0255">Endonuclease</keyword>
<dbReference type="EMBL" id="NIQC01000004">
    <property type="protein sequence ID" value="OWZ84521.1"/>
    <property type="molecule type" value="Genomic_DNA"/>
</dbReference>
<keyword evidence="10" id="KW-1185">Reference proteome</keyword>
<feature type="binding site" evidence="7">
    <location>
        <position position="66"/>
    </location>
    <ligand>
        <name>Zn(2+)</name>
        <dbReference type="ChEBI" id="CHEBI:29105"/>
        <label>1</label>
    </ligand>
</feature>
<keyword evidence="6 7" id="KW-0234">DNA repair</keyword>
<evidence type="ECO:0000256" key="6">
    <source>
        <dbReference type="ARBA" id="ARBA00023204"/>
    </source>
</evidence>
<dbReference type="GO" id="GO:0008833">
    <property type="term" value="F:deoxyribonuclease IV (phage-T4-induced) activity"/>
    <property type="evidence" value="ECO:0007669"/>
    <property type="project" value="UniProtKB-UniRule"/>
</dbReference>
<comment type="caution">
    <text evidence="9">The sequence shown here is derived from an EMBL/GenBank/DDBJ whole genome shotgun (WGS) entry which is preliminary data.</text>
</comment>
<keyword evidence="2 7" id="KW-0479">Metal-binding</keyword>
<evidence type="ECO:0000256" key="1">
    <source>
        <dbReference type="ARBA" id="ARBA00005340"/>
    </source>
</evidence>
<dbReference type="SUPFAM" id="SSF51658">
    <property type="entry name" value="Xylose isomerase-like"/>
    <property type="match status" value="1"/>
</dbReference>
<feature type="binding site" evidence="7">
    <location>
        <position position="213"/>
    </location>
    <ligand>
        <name>Zn(2+)</name>
        <dbReference type="ChEBI" id="CHEBI:29105"/>
        <label>2</label>
    </ligand>
</feature>
<comment type="catalytic activity">
    <reaction evidence="7">
        <text>Endonucleolytic cleavage to 5'-phosphooligonucleotide end-products.</text>
        <dbReference type="EC" id="3.1.21.2"/>
    </reaction>
</comment>
<dbReference type="FunFam" id="3.20.20.150:FF:000001">
    <property type="entry name" value="Probable endonuclease 4"/>
    <property type="match status" value="1"/>
</dbReference>
<sequence length="280" mass="31047">MRLGFHMPLSGGIKKQLQRAHDLGMETVQIFSGNPTAWKPGKIDEKTKTKFLEEQERLDIKPLVFHTPYLINLASGKEEIREKSIKLLEAALNKASIYEAPYVVTHVGSHVDIEKEQGIENICECLERSFSKWPDGVMLLLENTAGAGKTLGGSFSDLKCILTNVSDRKRLGCCFDTAHAWGAGYNISDKQGVKNTLDEIDKEIGLNSIKVCHANDTSVTIGSNKDRHQHIGEGYIGIKGFSELLTNEKFNPEAVIMETPKIGSEHDKKNLDNLKEALGK</sequence>
<keyword evidence="7" id="KW-0540">Nuclease</keyword>
<feature type="binding site" evidence="7">
    <location>
        <position position="142"/>
    </location>
    <ligand>
        <name>Zn(2+)</name>
        <dbReference type="ChEBI" id="CHEBI:29105"/>
        <label>1</label>
    </ligand>
</feature>
<dbReference type="HAMAP" id="MF_00152">
    <property type="entry name" value="Nfo"/>
    <property type="match status" value="1"/>
</dbReference>
<dbReference type="RefSeq" id="WP_089022851.1">
    <property type="nucleotide sequence ID" value="NZ_NIQC01000004.1"/>
</dbReference>
<dbReference type="PROSITE" id="PS51432">
    <property type="entry name" value="AP_NUCLEASE_F2_4"/>
    <property type="match status" value="1"/>
</dbReference>
<feature type="binding site" evidence="7">
    <location>
        <position position="176"/>
    </location>
    <ligand>
        <name>Zn(2+)</name>
        <dbReference type="ChEBI" id="CHEBI:29105"/>
        <label>2</label>
    </ligand>
</feature>
<feature type="binding site" evidence="7">
    <location>
        <position position="142"/>
    </location>
    <ligand>
        <name>Zn(2+)</name>
        <dbReference type="ChEBI" id="CHEBI:29105"/>
        <label>2</label>
    </ligand>
</feature>
<dbReference type="GO" id="GO:0008081">
    <property type="term" value="F:phosphoric diester hydrolase activity"/>
    <property type="evidence" value="ECO:0007669"/>
    <property type="project" value="TreeGrafter"/>
</dbReference>
<evidence type="ECO:0000256" key="3">
    <source>
        <dbReference type="ARBA" id="ARBA00022763"/>
    </source>
</evidence>